<dbReference type="PANTHER" id="PTHR43776:SF7">
    <property type="entry name" value="D,D-DIPEPTIDE TRANSPORT ATP-BINDING PROTEIN DDPF-RELATED"/>
    <property type="match status" value="1"/>
</dbReference>
<dbReference type="InterPro" id="IPR050319">
    <property type="entry name" value="ABC_transp_ATP-bind"/>
</dbReference>
<gene>
    <name evidence="6" type="ORF">UABAM_00319</name>
</gene>
<evidence type="ECO:0000259" key="5">
    <source>
        <dbReference type="PROSITE" id="PS50893"/>
    </source>
</evidence>
<protein>
    <submittedName>
        <fullName evidence="6">ABC transporter ATP-binding protein</fullName>
    </submittedName>
</protein>
<evidence type="ECO:0000313" key="6">
    <source>
        <dbReference type="EMBL" id="BBM81976.1"/>
    </source>
</evidence>
<keyword evidence="7" id="KW-1185">Reference proteome</keyword>
<dbReference type="KEGG" id="uam:UABAM_00319"/>
<feature type="domain" description="ABC transporter" evidence="5">
    <location>
        <begin position="244"/>
        <end position="472"/>
    </location>
</feature>
<dbReference type="OrthoDB" id="1115710at2"/>
<keyword evidence="2" id="KW-0813">Transport</keyword>
<dbReference type="Gene3D" id="3.40.50.300">
    <property type="entry name" value="P-loop containing nucleotide triphosphate hydrolases"/>
    <property type="match status" value="2"/>
</dbReference>
<dbReference type="InterPro" id="IPR017871">
    <property type="entry name" value="ABC_transporter-like_CS"/>
</dbReference>
<dbReference type="Proteomes" id="UP000326354">
    <property type="component" value="Chromosome"/>
</dbReference>
<dbReference type="PANTHER" id="PTHR43776">
    <property type="entry name" value="TRANSPORT ATP-BINDING PROTEIN"/>
    <property type="match status" value="1"/>
</dbReference>
<dbReference type="InterPro" id="IPR003439">
    <property type="entry name" value="ABC_transporter-like_ATP-bd"/>
</dbReference>
<evidence type="ECO:0000313" key="7">
    <source>
        <dbReference type="Proteomes" id="UP000326354"/>
    </source>
</evidence>
<dbReference type="SMART" id="SM00382">
    <property type="entry name" value="AAA"/>
    <property type="match status" value="2"/>
</dbReference>
<dbReference type="AlphaFoldDB" id="A0A5S9II96"/>
<feature type="domain" description="ABC transporter" evidence="5">
    <location>
        <begin position="7"/>
        <end position="251"/>
    </location>
</feature>
<dbReference type="PROSITE" id="PS00211">
    <property type="entry name" value="ABC_TRANSPORTER_1"/>
    <property type="match status" value="2"/>
</dbReference>
<dbReference type="RefSeq" id="WP_151966236.1">
    <property type="nucleotide sequence ID" value="NZ_AP019860.1"/>
</dbReference>
<reference evidence="6 7" key="1">
    <citation type="submission" date="2019-08" db="EMBL/GenBank/DDBJ databases">
        <title>Complete genome sequence of Candidatus Uab amorphum.</title>
        <authorList>
            <person name="Shiratori T."/>
            <person name="Suzuki S."/>
            <person name="Kakizawa Y."/>
            <person name="Ishida K."/>
        </authorList>
    </citation>
    <scope>NUCLEOTIDE SEQUENCE [LARGE SCALE GENOMIC DNA]</scope>
    <source>
        <strain evidence="6 7">SRT547</strain>
    </source>
</reference>
<proteinExistence type="inferred from homology"/>
<dbReference type="GO" id="GO:0016887">
    <property type="term" value="F:ATP hydrolysis activity"/>
    <property type="evidence" value="ECO:0007669"/>
    <property type="project" value="InterPro"/>
</dbReference>
<dbReference type="SUPFAM" id="SSF52540">
    <property type="entry name" value="P-loop containing nucleoside triphosphate hydrolases"/>
    <property type="match status" value="2"/>
</dbReference>
<dbReference type="GO" id="GO:0055085">
    <property type="term" value="P:transmembrane transport"/>
    <property type="evidence" value="ECO:0007669"/>
    <property type="project" value="UniProtKB-ARBA"/>
</dbReference>
<dbReference type="Pfam" id="PF00005">
    <property type="entry name" value="ABC_tran"/>
    <property type="match status" value="2"/>
</dbReference>
<sequence>MSQELLLEIKNLAIQFPQQEEALFSNVNIQIYNKTIFGIFGETGCGKTTLAKSLVGFLPKEYIQGEIWFYAEETISLHNRNAKFFQQHILGKKIVYVPQDPYQTLNPFETLRTQLQRVIDLNEPQPMNQLLECVEFPLDKVDIAISSLSAGQRQRATIALALACSPHLLIFDEPTASLDRETRKKLLQFLQNLPAQKNLSIVIISHEIFDYESLIPRENRYYFQQYADNQDAVKRDVTTGQKILEAHNIQKNFGKHEILKDIDFYIENGTWVHLQGKNGSGKTTFMNILSGLQKINSGKIYWEENDISQQVIAYQKYIHLVYQDSFHSFNYNHTVKKILQEVINCDVRFCDELQNFCDKWYPLLEIPTRIYECNPKQISYGQQKRVALLRTLLKFKLYGLRDPQHSHLFLLDEIFAGIHIPLRYKIMTLFVSLFAEQENFAVLWIAHGQDLLRDFCDRDYLLSQGSMKEVQQ</sequence>
<organism evidence="6 7">
    <name type="scientific">Uabimicrobium amorphum</name>
    <dbReference type="NCBI Taxonomy" id="2596890"/>
    <lineage>
        <taxon>Bacteria</taxon>
        <taxon>Pseudomonadati</taxon>
        <taxon>Planctomycetota</taxon>
        <taxon>Candidatus Uabimicrobiia</taxon>
        <taxon>Candidatus Uabimicrobiales</taxon>
        <taxon>Candidatus Uabimicrobiaceae</taxon>
        <taxon>Candidatus Uabimicrobium</taxon>
    </lineage>
</organism>
<dbReference type="EMBL" id="AP019860">
    <property type="protein sequence ID" value="BBM81976.1"/>
    <property type="molecule type" value="Genomic_DNA"/>
</dbReference>
<evidence type="ECO:0000256" key="2">
    <source>
        <dbReference type="ARBA" id="ARBA00022448"/>
    </source>
</evidence>
<dbReference type="GO" id="GO:0005524">
    <property type="term" value="F:ATP binding"/>
    <property type="evidence" value="ECO:0007669"/>
    <property type="project" value="UniProtKB-KW"/>
</dbReference>
<evidence type="ECO:0000256" key="3">
    <source>
        <dbReference type="ARBA" id="ARBA00022741"/>
    </source>
</evidence>
<comment type="similarity">
    <text evidence="1">Belongs to the ABC transporter superfamily.</text>
</comment>
<dbReference type="InterPro" id="IPR003593">
    <property type="entry name" value="AAA+_ATPase"/>
</dbReference>
<evidence type="ECO:0000256" key="4">
    <source>
        <dbReference type="ARBA" id="ARBA00022840"/>
    </source>
</evidence>
<name>A0A5S9II96_UABAM</name>
<evidence type="ECO:0000256" key="1">
    <source>
        <dbReference type="ARBA" id="ARBA00005417"/>
    </source>
</evidence>
<dbReference type="PROSITE" id="PS50893">
    <property type="entry name" value="ABC_TRANSPORTER_2"/>
    <property type="match status" value="2"/>
</dbReference>
<dbReference type="InterPro" id="IPR027417">
    <property type="entry name" value="P-loop_NTPase"/>
</dbReference>
<keyword evidence="4 6" id="KW-0067">ATP-binding</keyword>
<accession>A0A5S9II96</accession>
<keyword evidence="3" id="KW-0547">Nucleotide-binding</keyword>